<dbReference type="AlphaFoldDB" id="A0AAD9NLZ2"/>
<dbReference type="PANTHER" id="PTHR31759">
    <property type="entry name" value="COILED-COIL DOMAIN-CONTAINING PROTEIN 167"/>
    <property type="match status" value="1"/>
</dbReference>
<evidence type="ECO:0000256" key="4">
    <source>
        <dbReference type="ARBA" id="ARBA00022989"/>
    </source>
</evidence>
<protein>
    <recommendedName>
        <fullName evidence="2">Coiled-coil domain-containing protein 167</fullName>
    </recommendedName>
</protein>
<evidence type="ECO:0000256" key="8">
    <source>
        <dbReference type="SAM" id="Phobius"/>
    </source>
</evidence>
<dbReference type="EMBL" id="JAODUO010000768">
    <property type="protein sequence ID" value="KAK2174895.1"/>
    <property type="molecule type" value="Genomic_DNA"/>
</dbReference>
<feature type="coiled-coil region" evidence="7">
    <location>
        <begin position="36"/>
        <end position="63"/>
    </location>
</feature>
<comment type="caution">
    <text evidence="9">The sequence shown here is derived from an EMBL/GenBank/DDBJ whole genome shotgun (WGS) entry which is preliminary data.</text>
</comment>
<keyword evidence="3 8" id="KW-0812">Transmembrane</keyword>
<keyword evidence="6 8" id="KW-0472">Membrane</keyword>
<name>A0AAD9NLZ2_RIDPI</name>
<organism evidence="9 10">
    <name type="scientific">Ridgeia piscesae</name>
    <name type="common">Tubeworm</name>
    <dbReference type="NCBI Taxonomy" id="27915"/>
    <lineage>
        <taxon>Eukaryota</taxon>
        <taxon>Metazoa</taxon>
        <taxon>Spiralia</taxon>
        <taxon>Lophotrochozoa</taxon>
        <taxon>Annelida</taxon>
        <taxon>Polychaeta</taxon>
        <taxon>Sedentaria</taxon>
        <taxon>Canalipalpata</taxon>
        <taxon>Sabellida</taxon>
        <taxon>Siboglinidae</taxon>
        <taxon>Ridgeia</taxon>
    </lineage>
</organism>
<evidence type="ECO:0000256" key="5">
    <source>
        <dbReference type="ARBA" id="ARBA00023054"/>
    </source>
</evidence>
<sequence>MFLQIEEVVKNISTREDRIEAIEKSLRLDELNLDNRNDVEEERVKLLKEVRKLKKDLQSLRLENMKTMFVSLIFLSAGYVVYYYFYHC</sequence>
<evidence type="ECO:0000256" key="2">
    <source>
        <dbReference type="ARBA" id="ARBA00022350"/>
    </source>
</evidence>
<evidence type="ECO:0000256" key="6">
    <source>
        <dbReference type="ARBA" id="ARBA00023136"/>
    </source>
</evidence>
<evidence type="ECO:0000256" key="3">
    <source>
        <dbReference type="ARBA" id="ARBA00022692"/>
    </source>
</evidence>
<dbReference type="PANTHER" id="PTHR31759:SF1">
    <property type="entry name" value="COILED-COIL DOMAIN-CONTAINING PROTEIN 167"/>
    <property type="match status" value="1"/>
</dbReference>
<comment type="subcellular location">
    <subcellularLocation>
        <location evidence="1">Membrane</location>
        <topology evidence="1">Single-pass membrane protein</topology>
    </subcellularLocation>
</comment>
<gene>
    <name evidence="9" type="ORF">NP493_769g03039</name>
</gene>
<keyword evidence="5 7" id="KW-0175">Coiled coil</keyword>
<evidence type="ECO:0000313" key="9">
    <source>
        <dbReference type="EMBL" id="KAK2174895.1"/>
    </source>
</evidence>
<dbReference type="Pfam" id="PF15188">
    <property type="entry name" value="CCDC-167"/>
    <property type="match status" value="1"/>
</dbReference>
<evidence type="ECO:0000256" key="1">
    <source>
        <dbReference type="ARBA" id="ARBA00004167"/>
    </source>
</evidence>
<dbReference type="InterPro" id="IPR028194">
    <property type="entry name" value="CC167"/>
</dbReference>
<proteinExistence type="predicted"/>
<keyword evidence="4 8" id="KW-1133">Transmembrane helix</keyword>
<accession>A0AAD9NLZ2</accession>
<feature type="transmembrane region" description="Helical" evidence="8">
    <location>
        <begin position="67"/>
        <end position="85"/>
    </location>
</feature>
<dbReference type="GO" id="GO:0016020">
    <property type="term" value="C:membrane"/>
    <property type="evidence" value="ECO:0007669"/>
    <property type="project" value="UniProtKB-SubCell"/>
</dbReference>
<evidence type="ECO:0000313" key="10">
    <source>
        <dbReference type="Proteomes" id="UP001209878"/>
    </source>
</evidence>
<evidence type="ECO:0000256" key="7">
    <source>
        <dbReference type="SAM" id="Coils"/>
    </source>
</evidence>
<reference evidence="9" key="1">
    <citation type="journal article" date="2023" name="Mol. Biol. Evol.">
        <title>Third-Generation Sequencing Reveals the Adaptive Role of the Epigenome in Three Deep-Sea Polychaetes.</title>
        <authorList>
            <person name="Perez M."/>
            <person name="Aroh O."/>
            <person name="Sun Y."/>
            <person name="Lan Y."/>
            <person name="Juniper S.K."/>
            <person name="Young C.R."/>
            <person name="Angers B."/>
            <person name="Qian P.Y."/>
        </authorList>
    </citation>
    <scope>NUCLEOTIDE SEQUENCE</scope>
    <source>
        <strain evidence="9">R07B-5</strain>
    </source>
</reference>
<keyword evidence="10" id="KW-1185">Reference proteome</keyword>
<dbReference type="Proteomes" id="UP001209878">
    <property type="component" value="Unassembled WGS sequence"/>
</dbReference>